<comment type="caution">
    <text evidence="1">The sequence shown here is derived from an EMBL/GenBank/DDBJ whole genome shotgun (WGS) entry which is preliminary data.</text>
</comment>
<sequence length="75" mass="8791">MRTVYRNPKELATCLKDLVDNYLEFLISYDDLEEKVRKIVSANGDRVYKDGIFSSKLYPYLGDERVEIINNIVNN</sequence>
<keyword evidence="2" id="KW-1185">Reference proteome</keyword>
<reference evidence="1 2" key="1">
    <citation type="submission" date="2020-08" db="EMBL/GenBank/DDBJ databases">
        <title>A Genomic Blueprint of the Chicken Gut Microbiome.</title>
        <authorList>
            <person name="Gilroy R."/>
            <person name="Ravi A."/>
            <person name="Getino M."/>
            <person name="Pursley I."/>
            <person name="Horton D.L."/>
            <person name="Alikhan N.-F."/>
            <person name="Baker D."/>
            <person name="Gharbi K."/>
            <person name="Hall N."/>
            <person name="Watson M."/>
            <person name="Adriaenssens E.M."/>
            <person name="Foster-Nyarko E."/>
            <person name="Jarju S."/>
            <person name="Secka A."/>
            <person name="Antonio M."/>
            <person name="Oren A."/>
            <person name="Chaudhuri R."/>
            <person name="La Ragione R.M."/>
            <person name="Hildebrand F."/>
            <person name="Pallen M.J."/>
        </authorList>
    </citation>
    <scope>NUCLEOTIDE SEQUENCE [LARGE SCALE GENOMIC DNA]</scope>
    <source>
        <strain evidence="1 2">Sa3CUN1</strain>
    </source>
</reference>
<dbReference type="Proteomes" id="UP000640335">
    <property type="component" value="Unassembled WGS sequence"/>
</dbReference>
<dbReference type="RefSeq" id="WP_191750121.1">
    <property type="nucleotide sequence ID" value="NZ_JACSQZ010000030.1"/>
</dbReference>
<protein>
    <submittedName>
        <fullName evidence="1">TIGR04540 family protein</fullName>
    </submittedName>
</protein>
<accession>A0ABR8Q4N2</accession>
<dbReference type="NCBIfam" id="TIGR04540">
    <property type="entry name" value="CLB_0814_fam"/>
    <property type="match status" value="1"/>
</dbReference>
<evidence type="ECO:0000313" key="2">
    <source>
        <dbReference type="Proteomes" id="UP000640335"/>
    </source>
</evidence>
<dbReference type="InterPro" id="IPR030902">
    <property type="entry name" value="CLB_0814_fam"/>
</dbReference>
<evidence type="ECO:0000313" key="1">
    <source>
        <dbReference type="EMBL" id="MBD7915360.1"/>
    </source>
</evidence>
<organism evidence="1 2">
    <name type="scientific">Clostridium gallinarum</name>
    <dbReference type="NCBI Taxonomy" id="2762246"/>
    <lineage>
        <taxon>Bacteria</taxon>
        <taxon>Bacillati</taxon>
        <taxon>Bacillota</taxon>
        <taxon>Clostridia</taxon>
        <taxon>Eubacteriales</taxon>
        <taxon>Clostridiaceae</taxon>
        <taxon>Clostridium</taxon>
    </lineage>
</organism>
<name>A0ABR8Q4N2_9CLOT</name>
<gene>
    <name evidence="1" type="ORF">H9660_09390</name>
</gene>
<dbReference type="EMBL" id="JACSQZ010000030">
    <property type="protein sequence ID" value="MBD7915360.1"/>
    <property type="molecule type" value="Genomic_DNA"/>
</dbReference>
<proteinExistence type="predicted"/>